<organism evidence="1 2">
    <name type="scientific">Cordylochernes scorpioides</name>
    <dbReference type="NCBI Taxonomy" id="51811"/>
    <lineage>
        <taxon>Eukaryota</taxon>
        <taxon>Metazoa</taxon>
        <taxon>Ecdysozoa</taxon>
        <taxon>Arthropoda</taxon>
        <taxon>Chelicerata</taxon>
        <taxon>Arachnida</taxon>
        <taxon>Pseudoscorpiones</taxon>
        <taxon>Cheliferoidea</taxon>
        <taxon>Chernetidae</taxon>
        <taxon>Cordylochernes</taxon>
    </lineage>
</organism>
<dbReference type="Proteomes" id="UP001235939">
    <property type="component" value="Chromosome 12"/>
</dbReference>
<reference evidence="1 2" key="1">
    <citation type="submission" date="2022-01" db="EMBL/GenBank/DDBJ databases">
        <title>A chromosomal length assembly of Cordylochernes scorpioides.</title>
        <authorList>
            <person name="Zeh D."/>
            <person name="Zeh J."/>
        </authorList>
    </citation>
    <scope>NUCLEOTIDE SEQUENCE [LARGE SCALE GENOMIC DNA]</scope>
    <source>
        <strain evidence="1">IN4F17</strain>
        <tissue evidence="1">Whole Body</tissue>
    </source>
</reference>
<gene>
    <name evidence="1" type="ORF">LAZ67_12003588</name>
</gene>
<name>A0ABY6L2H6_9ARAC</name>
<proteinExistence type="predicted"/>
<evidence type="ECO:0000313" key="1">
    <source>
        <dbReference type="EMBL" id="UYV75344.1"/>
    </source>
</evidence>
<accession>A0ABY6L2H6</accession>
<sequence>MIRRVGNWVPCELKPRDVECRFSREKLLQLGPLRLSKTLGNLWIPWPCLIIDGQAEYSWWEDHAVYLVGPARSGNYELLQPNERITGEVYRRQLMRLNMRLIQRNRTNNHECILNPKLKLEKLEKLFDFVDDLEMDENSCLSLSSSCGLRETSFIHRLVLSSIFWEKLYFILENLVID</sequence>
<evidence type="ECO:0000313" key="2">
    <source>
        <dbReference type="Proteomes" id="UP001235939"/>
    </source>
</evidence>
<protein>
    <submittedName>
        <fullName evidence="1">Uncharacterized protein</fullName>
    </submittedName>
</protein>
<dbReference type="EMBL" id="CP092874">
    <property type="protein sequence ID" value="UYV75344.1"/>
    <property type="molecule type" value="Genomic_DNA"/>
</dbReference>
<keyword evidence="2" id="KW-1185">Reference proteome</keyword>